<dbReference type="PANTHER" id="PTHR12542:SF17">
    <property type="entry name" value="EXOCYST SUBUNIT EXO70 FAMILY PROTEIN"/>
    <property type="match status" value="1"/>
</dbReference>
<dbReference type="GO" id="GO:0000145">
    <property type="term" value="C:exocyst"/>
    <property type="evidence" value="ECO:0000318"/>
    <property type="project" value="GO_Central"/>
</dbReference>
<feature type="domain" description="Exocyst complex subunit Exo70 C-terminal" evidence="5">
    <location>
        <begin position="108"/>
        <end position="477"/>
    </location>
</feature>
<evidence type="ECO:0000259" key="5">
    <source>
        <dbReference type="Pfam" id="PF03081"/>
    </source>
</evidence>
<reference evidence="6 7" key="2">
    <citation type="journal article" date="2017" name="Genome Biol.">
        <title>New reference genome sequences of hot pepper reveal the massive evolution of plant disease-resistance genes by retroduplication.</title>
        <authorList>
            <person name="Kim S."/>
            <person name="Park J."/>
            <person name="Yeom S.I."/>
            <person name="Kim Y.M."/>
            <person name="Seo E."/>
            <person name="Kim K.T."/>
            <person name="Kim M.S."/>
            <person name="Lee J.M."/>
            <person name="Cheong K."/>
            <person name="Shin H.S."/>
            <person name="Kim S.B."/>
            <person name="Han K."/>
            <person name="Lee J."/>
            <person name="Park M."/>
            <person name="Lee H.A."/>
            <person name="Lee H.Y."/>
            <person name="Lee Y."/>
            <person name="Oh S."/>
            <person name="Lee J.H."/>
            <person name="Choi E."/>
            <person name="Choi E."/>
            <person name="Lee S.E."/>
            <person name="Jeon J."/>
            <person name="Kim H."/>
            <person name="Choi G."/>
            <person name="Song H."/>
            <person name="Lee J."/>
            <person name="Lee S.C."/>
            <person name="Kwon J.K."/>
            <person name="Lee H.Y."/>
            <person name="Koo N."/>
            <person name="Hong Y."/>
            <person name="Kim R.W."/>
            <person name="Kang W.H."/>
            <person name="Huh J.H."/>
            <person name="Kang B.C."/>
            <person name="Yang T.J."/>
            <person name="Lee Y.H."/>
            <person name="Bennetzen J.L."/>
            <person name="Choi D."/>
        </authorList>
    </citation>
    <scope>NUCLEOTIDE SEQUENCE [LARGE SCALE GENOMIC DNA]</scope>
    <source>
        <strain evidence="7">cv. CM334</strain>
    </source>
</reference>
<dbReference type="InterPro" id="IPR046364">
    <property type="entry name" value="Exo70_C"/>
</dbReference>
<comment type="similarity">
    <text evidence="1 3">Belongs to the EXO70 family.</text>
</comment>
<dbReference type="GO" id="GO:0015031">
    <property type="term" value="P:protein transport"/>
    <property type="evidence" value="ECO:0007669"/>
    <property type="project" value="UniProtKB-KW"/>
</dbReference>
<dbReference type="GO" id="GO:0005546">
    <property type="term" value="F:phosphatidylinositol-4,5-bisphosphate binding"/>
    <property type="evidence" value="ECO:0007669"/>
    <property type="project" value="InterPro"/>
</dbReference>
<dbReference type="Pfam" id="PF03081">
    <property type="entry name" value="Exo70_C"/>
    <property type="match status" value="1"/>
</dbReference>
<sequence>MQIAMKRLQKEFYTILSGSSYFLDHETVSSSRHSRSSIENEVLGFVMADLKSIADCMINAGYGKECVKIYKLNRKSVIDETLYNLGIGKLSSSQVQKMDWELLEIKITNWLSSVKVAINALFCGEKILCDYVFSSSDNIRESCFSEIAKDGALSLFLFPEMMMKYKKKLLSLEKMFRILDLYDAVYEVWIELELMFSSDLIPVVEAKAMSLLGKLGDAVRAMLLEFETAIQKDSSKVVQGGGIHPLTRYVMNYLVFLGDYSGAMCGIIVDYSPVSLQMIPESCCLSPTSGDGNSSPSPAIVVRLAWLVLVLLCKLDGKTQLYKDVELSYLFLANNLNYVVSKVRESNLKLILGSEWISKHEMKVKEYMSKYERIGWSKVFTAASIPENLTSEISLTEVKECFNKFNSSFEDVCRTQNSWVIPDSKLRDQVKLSLASKIVPMYQVFYEMYRGELARTGTEMESIVRYAPDDLQNYLSDLFYSVSVSDGSMRWSGSYLTSTSSSLSKGDTKEKSLCR</sequence>
<dbReference type="GO" id="GO:0006887">
    <property type="term" value="P:exocytosis"/>
    <property type="evidence" value="ECO:0000318"/>
    <property type="project" value="GO_Central"/>
</dbReference>
<name>A0A2G2Z7R3_CAPAN</name>
<protein>
    <recommendedName>
        <fullName evidence="3">Exocyst subunit Exo70 family protein</fullName>
    </recommendedName>
</protein>
<keyword evidence="7" id="KW-1185">Reference proteome</keyword>
<organism evidence="6 7">
    <name type="scientific">Capsicum annuum</name>
    <name type="common">Capsicum pepper</name>
    <dbReference type="NCBI Taxonomy" id="4072"/>
    <lineage>
        <taxon>Eukaryota</taxon>
        <taxon>Viridiplantae</taxon>
        <taxon>Streptophyta</taxon>
        <taxon>Embryophyta</taxon>
        <taxon>Tracheophyta</taxon>
        <taxon>Spermatophyta</taxon>
        <taxon>Magnoliopsida</taxon>
        <taxon>eudicotyledons</taxon>
        <taxon>Gunneridae</taxon>
        <taxon>Pentapetalae</taxon>
        <taxon>asterids</taxon>
        <taxon>lamiids</taxon>
        <taxon>Solanales</taxon>
        <taxon>Solanaceae</taxon>
        <taxon>Solanoideae</taxon>
        <taxon>Capsiceae</taxon>
        <taxon>Capsicum</taxon>
    </lineage>
</organism>
<dbReference type="PANTHER" id="PTHR12542">
    <property type="entry name" value="EXOCYST COMPLEX PROTEIN EXO70"/>
    <property type="match status" value="1"/>
</dbReference>
<dbReference type="InterPro" id="IPR016159">
    <property type="entry name" value="Cullin_repeat-like_dom_sf"/>
</dbReference>
<dbReference type="Gene3D" id="1.20.1280.170">
    <property type="entry name" value="Exocyst complex component Exo70"/>
    <property type="match status" value="1"/>
</dbReference>
<dbReference type="InterPro" id="IPR004140">
    <property type="entry name" value="Exo70"/>
</dbReference>
<feature type="compositionally biased region" description="Low complexity" evidence="4">
    <location>
        <begin position="495"/>
        <end position="504"/>
    </location>
</feature>
<keyword evidence="2 3" id="KW-0813">Transport</keyword>
<proteinExistence type="inferred from homology"/>
<evidence type="ECO:0000313" key="6">
    <source>
        <dbReference type="EMBL" id="PHT78009.1"/>
    </source>
</evidence>
<dbReference type="Gramene" id="PHT78009">
    <property type="protein sequence ID" value="PHT78009"/>
    <property type="gene ID" value="T459_16061"/>
</dbReference>
<gene>
    <name evidence="6" type="ORF">T459_16061</name>
</gene>
<evidence type="ECO:0000256" key="2">
    <source>
        <dbReference type="ARBA" id="ARBA00022448"/>
    </source>
</evidence>
<keyword evidence="3" id="KW-0653">Protein transport</keyword>
<evidence type="ECO:0000256" key="1">
    <source>
        <dbReference type="ARBA" id="ARBA00006756"/>
    </source>
</evidence>
<keyword evidence="3" id="KW-0268">Exocytosis</keyword>
<accession>A0A2G2Z7R3</accession>
<dbReference type="AlphaFoldDB" id="A0A2G2Z7R3"/>
<reference evidence="6 7" key="1">
    <citation type="journal article" date="2014" name="Nat. Genet.">
        <title>Genome sequence of the hot pepper provides insights into the evolution of pungency in Capsicum species.</title>
        <authorList>
            <person name="Kim S."/>
            <person name="Park M."/>
            <person name="Yeom S.I."/>
            <person name="Kim Y.M."/>
            <person name="Lee J.M."/>
            <person name="Lee H.A."/>
            <person name="Seo E."/>
            <person name="Choi J."/>
            <person name="Cheong K."/>
            <person name="Kim K.T."/>
            <person name="Jung K."/>
            <person name="Lee G.W."/>
            <person name="Oh S.K."/>
            <person name="Bae C."/>
            <person name="Kim S.B."/>
            <person name="Lee H.Y."/>
            <person name="Kim S.Y."/>
            <person name="Kim M.S."/>
            <person name="Kang B.C."/>
            <person name="Jo Y.D."/>
            <person name="Yang H.B."/>
            <person name="Jeong H.J."/>
            <person name="Kang W.H."/>
            <person name="Kwon J.K."/>
            <person name="Shin C."/>
            <person name="Lim J.Y."/>
            <person name="Park J.H."/>
            <person name="Huh J.H."/>
            <person name="Kim J.S."/>
            <person name="Kim B.D."/>
            <person name="Cohen O."/>
            <person name="Paran I."/>
            <person name="Suh M.C."/>
            <person name="Lee S.B."/>
            <person name="Kim Y.K."/>
            <person name="Shin Y."/>
            <person name="Noh S.J."/>
            <person name="Park J."/>
            <person name="Seo Y.S."/>
            <person name="Kwon S.Y."/>
            <person name="Kim H.A."/>
            <person name="Park J.M."/>
            <person name="Kim H.J."/>
            <person name="Choi S.B."/>
            <person name="Bosland P.W."/>
            <person name="Reeves G."/>
            <person name="Jo S.H."/>
            <person name="Lee B.W."/>
            <person name="Cho H.T."/>
            <person name="Choi H.S."/>
            <person name="Lee M.S."/>
            <person name="Yu Y."/>
            <person name="Do Choi Y."/>
            <person name="Park B.S."/>
            <person name="van Deynze A."/>
            <person name="Ashrafi H."/>
            <person name="Hill T."/>
            <person name="Kim W.T."/>
            <person name="Pai H.S."/>
            <person name="Ahn H.K."/>
            <person name="Yeam I."/>
            <person name="Giovannoni J.J."/>
            <person name="Rose J.K."/>
            <person name="Sorensen I."/>
            <person name="Lee S.J."/>
            <person name="Kim R.W."/>
            <person name="Choi I.Y."/>
            <person name="Choi B.S."/>
            <person name="Lim J.S."/>
            <person name="Lee Y.H."/>
            <person name="Choi D."/>
        </authorList>
    </citation>
    <scope>NUCLEOTIDE SEQUENCE [LARGE SCALE GENOMIC DNA]</scope>
    <source>
        <strain evidence="7">cv. CM334</strain>
    </source>
</reference>
<dbReference type="SUPFAM" id="SSF74788">
    <property type="entry name" value="Cullin repeat-like"/>
    <property type="match status" value="1"/>
</dbReference>
<evidence type="ECO:0000256" key="4">
    <source>
        <dbReference type="SAM" id="MobiDB-lite"/>
    </source>
</evidence>
<dbReference type="EMBL" id="AYRZ02000006">
    <property type="protein sequence ID" value="PHT78009.1"/>
    <property type="molecule type" value="Genomic_DNA"/>
</dbReference>
<dbReference type="STRING" id="4072.A0A2G2Z7R3"/>
<evidence type="ECO:0000313" key="7">
    <source>
        <dbReference type="Proteomes" id="UP000222542"/>
    </source>
</evidence>
<feature type="region of interest" description="Disordered" evidence="4">
    <location>
        <begin position="495"/>
        <end position="515"/>
    </location>
</feature>
<comment type="function">
    <text evidence="3">Component of the exocyst complex.</text>
</comment>
<evidence type="ECO:0000256" key="3">
    <source>
        <dbReference type="RuleBase" id="RU365026"/>
    </source>
</evidence>
<feature type="compositionally biased region" description="Basic and acidic residues" evidence="4">
    <location>
        <begin position="506"/>
        <end position="515"/>
    </location>
</feature>
<comment type="caution">
    <text evidence="6">The sequence shown here is derived from an EMBL/GenBank/DDBJ whole genome shotgun (WGS) entry which is preliminary data.</text>
</comment>
<dbReference type="OMA" id="KIAWLIL"/>
<dbReference type="Proteomes" id="UP000222542">
    <property type="component" value="Unassembled WGS sequence"/>
</dbReference>